<dbReference type="GO" id="GO:0005634">
    <property type="term" value="C:nucleus"/>
    <property type="evidence" value="ECO:0007669"/>
    <property type="project" value="InterPro"/>
</dbReference>
<keyword evidence="3" id="KW-0862">Zinc</keyword>
<dbReference type="EnsemblPlants" id="OBART03G00610.1">
    <property type="protein sequence ID" value="OBART03G00610.1"/>
    <property type="gene ID" value="OBART03G00610"/>
</dbReference>
<feature type="region of interest" description="Disordered" evidence="5">
    <location>
        <begin position="1"/>
        <end position="43"/>
    </location>
</feature>
<dbReference type="SUPFAM" id="SSF57850">
    <property type="entry name" value="RING/U-box"/>
    <property type="match status" value="1"/>
</dbReference>
<dbReference type="GO" id="GO:0004842">
    <property type="term" value="F:ubiquitin-protein transferase activity"/>
    <property type="evidence" value="ECO:0007669"/>
    <property type="project" value="InterPro"/>
</dbReference>
<evidence type="ECO:0000256" key="4">
    <source>
        <dbReference type="PROSITE-ProRule" id="PRU00175"/>
    </source>
</evidence>
<dbReference type="GO" id="GO:0036297">
    <property type="term" value="P:interstrand cross-link repair"/>
    <property type="evidence" value="ECO:0007669"/>
    <property type="project" value="InterPro"/>
</dbReference>
<keyword evidence="2 4" id="KW-0863">Zinc-finger</keyword>
<dbReference type="PANTHER" id="PTHR16047:SF14">
    <property type="entry name" value="RING-TYPE DOMAIN-CONTAINING PROTEIN"/>
    <property type="match status" value="1"/>
</dbReference>
<keyword evidence="1" id="KW-0479">Metal-binding</keyword>
<evidence type="ECO:0000256" key="2">
    <source>
        <dbReference type="ARBA" id="ARBA00022771"/>
    </source>
</evidence>
<feature type="domain" description="RING-type" evidence="6">
    <location>
        <begin position="66"/>
        <end position="116"/>
    </location>
</feature>
<dbReference type="GO" id="GO:0016567">
    <property type="term" value="P:protein ubiquitination"/>
    <property type="evidence" value="ECO:0007669"/>
    <property type="project" value="InterPro"/>
</dbReference>
<dbReference type="GO" id="GO:0008270">
    <property type="term" value="F:zinc ion binding"/>
    <property type="evidence" value="ECO:0007669"/>
    <property type="project" value="UniProtKB-KW"/>
</dbReference>
<evidence type="ECO:0000256" key="3">
    <source>
        <dbReference type="ARBA" id="ARBA00022833"/>
    </source>
</evidence>
<evidence type="ECO:0000256" key="5">
    <source>
        <dbReference type="SAM" id="MobiDB-lite"/>
    </source>
</evidence>
<dbReference type="Gramene" id="OBART03G00610.1">
    <property type="protein sequence ID" value="OBART03G00610.1"/>
    <property type="gene ID" value="OBART03G00610"/>
</dbReference>
<evidence type="ECO:0000256" key="1">
    <source>
        <dbReference type="ARBA" id="ARBA00022723"/>
    </source>
</evidence>
<dbReference type="InterPro" id="IPR037381">
    <property type="entry name" value="RFWD3"/>
</dbReference>
<reference evidence="7" key="2">
    <citation type="submission" date="2015-03" db="UniProtKB">
        <authorList>
            <consortium name="EnsemblPlants"/>
        </authorList>
    </citation>
    <scope>IDENTIFICATION</scope>
</reference>
<keyword evidence="8" id="KW-1185">Reference proteome</keyword>
<reference evidence="7" key="1">
    <citation type="journal article" date="2009" name="Rice">
        <title>De Novo Next Generation Sequencing of Plant Genomes.</title>
        <authorList>
            <person name="Rounsley S."/>
            <person name="Marri P.R."/>
            <person name="Yu Y."/>
            <person name="He R."/>
            <person name="Sisneros N."/>
            <person name="Goicoechea J.L."/>
            <person name="Lee S.J."/>
            <person name="Angelova A."/>
            <person name="Kudrna D."/>
            <person name="Luo M."/>
            <person name="Affourtit J."/>
            <person name="Desany B."/>
            <person name="Knight J."/>
            <person name="Niazi F."/>
            <person name="Egholm M."/>
            <person name="Wing R.A."/>
        </authorList>
    </citation>
    <scope>NUCLEOTIDE SEQUENCE [LARGE SCALE GENOMIC DNA]</scope>
    <source>
        <strain evidence="7">cv. IRGC 105608</strain>
    </source>
</reference>
<dbReference type="Pfam" id="PF13445">
    <property type="entry name" value="zf-RING_UBOX"/>
    <property type="match status" value="1"/>
</dbReference>
<name>A0A0D3FCR8_9ORYZ</name>
<dbReference type="HOGENOM" id="CLU_090812_0_0_1"/>
<dbReference type="AlphaFoldDB" id="A0A0D3FCR8"/>
<protein>
    <recommendedName>
        <fullName evidence="6">RING-type domain-containing protein</fullName>
    </recommendedName>
</protein>
<dbReference type="eggNOG" id="KOG1645">
    <property type="taxonomic scope" value="Eukaryota"/>
</dbReference>
<dbReference type="InterPro" id="IPR027370">
    <property type="entry name" value="Znf-RING_euk"/>
</dbReference>
<dbReference type="InterPro" id="IPR001841">
    <property type="entry name" value="Znf_RING"/>
</dbReference>
<dbReference type="STRING" id="65489.A0A0D3FCR8"/>
<dbReference type="Proteomes" id="UP000026960">
    <property type="component" value="Chromosome 3"/>
</dbReference>
<dbReference type="PANTHER" id="PTHR16047">
    <property type="entry name" value="RFWD3 PROTEIN"/>
    <property type="match status" value="1"/>
</dbReference>
<dbReference type="InterPro" id="IPR013083">
    <property type="entry name" value="Znf_RING/FYVE/PHD"/>
</dbReference>
<dbReference type="PaxDb" id="65489-OBART03G00610.1"/>
<evidence type="ECO:0000313" key="7">
    <source>
        <dbReference type="EnsemblPlants" id="OBART03G00610.1"/>
    </source>
</evidence>
<evidence type="ECO:0000313" key="8">
    <source>
        <dbReference type="Proteomes" id="UP000026960"/>
    </source>
</evidence>
<dbReference type="Gene3D" id="3.30.40.10">
    <property type="entry name" value="Zinc/RING finger domain, C3HC4 (zinc finger)"/>
    <property type="match status" value="1"/>
</dbReference>
<proteinExistence type="predicted"/>
<evidence type="ECO:0000259" key="6">
    <source>
        <dbReference type="PROSITE" id="PS50089"/>
    </source>
</evidence>
<sequence>MPSPTWMEAEQQKDETAATATMEEGHGLRRHKRRRLVGQQAATTQLVEEVDDQQQQQEEEAAAPTCSICLQPWTCNGDHRIPPCIPCGHVYGRSCLEKWLVHVLQRGTGQAKCPQCGEEFEPHRITNLYAPGINIWDGCCKNHANEVGEYYNREYEGLKTQMESTIAKQGKDLEELDVLVKSVGRQFESLESSLKTFLLSNGADEDDGYTAACSHGSRSIFGEGCP</sequence>
<organism evidence="7">
    <name type="scientific">Oryza barthii</name>
    <dbReference type="NCBI Taxonomy" id="65489"/>
    <lineage>
        <taxon>Eukaryota</taxon>
        <taxon>Viridiplantae</taxon>
        <taxon>Streptophyta</taxon>
        <taxon>Embryophyta</taxon>
        <taxon>Tracheophyta</taxon>
        <taxon>Spermatophyta</taxon>
        <taxon>Magnoliopsida</taxon>
        <taxon>Liliopsida</taxon>
        <taxon>Poales</taxon>
        <taxon>Poaceae</taxon>
        <taxon>BOP clade</taxon>
        <taxon>Oryzoideae</taxon>
        <taxon>Oryzeae</taxon>
        <taxon>Oryzinae</taxon>
        <taxon>Oryza</taxon>
    </lineage>
</organism>
<accession>A0A0D3FCR8</accession>
<dbReference type="PROSITE" id="PS50089">
    <property type="entry name" value="ZF_RING_2"/>
    <property type="match status" value="1"/>
</dbReference>